<reference evidence="2" key="1">
    <citation type="journal article" date="2014" name="PLoS Genet.">
        <title>The Genome of Spironucleus salmonicida Highlights a Fish Pathogen Adapted to Fluctuating Environments.</title>
        <authorList>
            <person name="Xu F."/>
            <person name="Jerlstrom-Hultqvist J."/>
            <person name="Einarsson E."/>
            <person name="Astvaldsson A."/>
            <person name="Svard S.G."/>
            <person name="Andersson J.O."/>
        </authorList>
    </citation>
    <scope>NUCLEOTIDE SEQUENCE</scope>
</reference>
<proteinExistence type="predicted"/>
<feature type="domain" description="EGF-like" evidence="1">
    <location>
        <begin position="155"/>
        <end position="184"/>
    </location>
</feature>
<dbReference type="InterPro" id="IPR000742">
    <property type="entry name" value="EGF"/>
</dbReference>
<dbReference type="SUPFAM" id="SSF57184">
    <property type="entry name" value="Growth factor receptor domain"/>
    <property type="match status" value="4"/>
</dbReference>
<dbReference type="InterPro" id="IPR005127">
    <property type="entry name" value="Giardia_VSP"/>
</dbReference>
<feature type="domain" description="EGF-like" evidence="1">
    <location>
        <begin position="94"/>
        <end position="124"/>
    </location>
</feature>
<accession>V6LSY9</accession>
<feature type="domain" description="EGF-like" evidence="1">
    <location>
        <begin position="185"/>
        <end position="214"/>
    </location>
</feature>
<sequence>MSVFTCPDNICPFGTVCPTATPDGSQTTCKACDRFKCGICDPENTAVCIGCPPGKFLVDNSCEYCSFGCESCSDSKHCMKCEPGRFLEDNYCSTCGPDCDSCASSTVCNTCKQGYFLTPDHTCQKCVAGCAECQMPQQCTRCASGFHSVGQTCQPCQERCEECSSSTNCTRCAPSASLKNSLCVSCVPHCAKCSEAGSCVTCGDGYVLQNSTCVSCGPHCRACSAVGECLLCEKDYTLAVRGDETICRYTECDKLNPCKTGKYCLAERGGNYCFTLEPNCIALSGFRVCSQCAPHYASYMNGCEKCAPNCEYCLNDRVCQNCFERYFVNEKSICERCAPGCKFCVNGATCYECLPGYALADGICEKLEKSECRSSTDCPTQSFCLQIPQFSSCETCIANCERCSSFNTCEVCAPGFVSRIMPACAARQAAPVATTQTRVFSAIAGILLTLILCARSVRAQHHVRRARAATSCRTALSASIAGAQARSSAELASSARRLITQSSVRIVRLAAGAVWPVKLAIGARLAISLSMEDANSPFKRQVLEWLGYQLL</sequence>
<dbReference type="AlphaFoldDB" id="V6LSY9"/>
<feature type="domain" description="EGF-like" evidence="1">
    <location>
        <begin position="392"/>
        <end position="425"/>
    </location>
</feature>
<dbReference type="InterPro" id="IPR053215">
    <property type="entry name" value="TKL_Ser/Thr_kinase"/>
</dbReference>
<dbReference type="SMART" id="SM00261">
    <property type="entry name" value="FU"/>
    <property type="match status" value="5"/>
</dbReference>
<organism evidence="2">
    <name type="scientific">Spironucleus salmonicida</name>
    <dbReference type="NCBI Taxonomy" id="348837"/>
    <lineage>
        <taxon>Eukaryota</taxon>
        <taxon>Metamonada</taxon>
        <taxon>Diplomonadida</taxon>
        <taxon>Hexamitidae</taxon>
        <taxon>Hexamitinae</taxon>
        <taxon>Spironucleus</taxon>
    </lineage>
</organism>
<gene>
    <name evidence="2" type="ORF">SS50377_12545</name>
</gene>
<name>V6LSY9_9EUKA</name>
<feature type="domain" description="EGF-like" evidence="1">
    <location>
        <begin position="125"/>
        <end position="154"/>
    </location>
</feature>
<dbReference type="VEuPathDB" id="GiardiaDB:SS50377_21476"/>
<dbReference type="Pfam" id="PF03302">
    <property type="entry name" value="VSP"/>
    <property type="match status" value="1"/>
</dbReference>
<dbReference type="PANTHER" id="PTHR45756">
    <property type="entry name" value="PALMITOYLTRANSFERASE"/>
    <property type="match status" value="1"/>
</dbReference>
<protein>
    <submittedName>
        <fullName evidence="2">Cysteine-rich protein</fullName>
    </submittedName>
</protein>
<feature type="domain" description="EGF-like" evidence="1">
    <location>
        <begin position="31"/>
        <end position="63"/>
    </location>
</feature>
<feature type="domain" description="EGF-like" evidence="1">
    <location>
        <begin position="305"/>
        <end position="335"/>
    </location>
</feature>
<dbReference type="Gene3D" id="2.10.220.10">
    <property type="entry name" value="Hormone Receptor, Insulin-like Growth Factor Receptor 1, Chain A, domain 2"/>
    <property type="match status" value="3"/>
</dbReference>
<feature type="domain" description="EGF-like" evidence="1">
    <location>
        <begin position="64"/>
        <end position="93"/>
    </location>
</feature>
<dbReference type="InterPro" id="IPR006212">
    <property type="entry name" value="Furin_repeat"/>
</dbReference>
<dbReference type="PANTHER" id="PTHR45756:SF1">
    <property type="entry name" value="PROTEIN KINASE DOMAIN CONTAINING PROTEIN"/>
    <property type="match status" value="1"/>
</dbReference>
<evidence type="ECO:0000313" key="2">
    <source>
        <dbReference type="EMBL" id="EST47373.1"/>
    </source>
</evidence>
<dbReference type="SMART" id="SM00181">
    <property type="entry name" value="EGF"/>
    <property type="match status" value="9"/>
</dbReference>
<feature type="domain" description="EGF-like" evidence="1">
    <location>
        <begin position="336"/>
        <end position="365"/>
    </location>
</feature>
<evidence type="ECO:0000259" key="1">
    <source>
        <dbReference type="SMART" id="SM00181"/>
    </source>
</evidence>
<dbReference type="EMBL" id="KI546041">
    <property type="protein sequence ID" value="EST47373.1"/>
    <property type="molecule type" value="Genomic_DNA"/>
</dbReference>
<dbReference type="InterPro" id="IPR009030">
    <property type="entry name" value="Growth_fac_rcpt_cys_sf"/>
</dbReference>